<evidence type="ECO:0000313" key="2">
    <source>
        <dbReference type="Proteomes" id="UP000237481"/>
    </source>
</evidence>
<organism evidence="1 2">
    <name type="scientific">Tolypocladium paradoxum</name>
    <dbReference type="NCBI Taxonomy" id="94208"/>
    <lineage>
        <taxon>Eukaryota</taxon>
        <taxon>Fungi</taxon>
        <taxon>Dikarya</taxon>
        <taxon>Ascomycota</taxon>
        <taxon>Pezizomycotina</taxon>
        <taxon>Sordariomycetes</taxon>
        <taxon>Hypocreomycetidae</taxon>
        <taxon>Hypocreales</taxon>
        <taxon>Ophiocordycipitaceae</taxon>
        <taxon>Tolypocladium</taxon>
    </lineage>
</organism>
<comment type="caution">
    <text evidence="1">The sequence shown here is derived from an EMBL/GenBank/DDBJ whole genome shotgun (WGS) entry which is preliminary data.</text>
</comment>
<proteinExistence type="predicted"/>
<gene>
    <name evidence="1" type="ORF">TPAR_05970</name>
</gene>
<evidence type="ECO:0000313" key="1">
    <source>
        <dbReference type="EMBL" id="POR33832.1"/>
    </source>
</evidence>
<name>A0A2S4KUG2_9HYPO</name>
<dbReference type="EMBL" id="PKSG01000634">
    <property type="protein sequence ID" value="POR33832.1"/>
    <property type="molecule type" value="Genomic_DNA"/>
</dbReference>
<reference evidence="1 2" key="1">
    <citation type="submission" date="2018-01" db="EMBL/GenBank/DDBJ databases">
        <title>Harnessing the power of phylogenomics to disentangle the directionality and signatures of interkingdom host jumping in the parasitic fungal genus Tolypocladium.</title>
        <authorList>
            <person name="Quandt C.A."/>
            <person name="Patterson W."/>
            <person name="Spatafora J.W."/>
        </authorList>
    </citation>
    <scope>NUCLEOTIDE SEQUENCE [LARGE SCALE GENOMIC DNA]</scope>
    <source>
        <strain evidence="1 2">NRBC 100945</strain>
    </source>
</reference>
<dbReference type="AlphaFoldDB" id="A0A2S4KUG2"/>
<accession>A0A2S4KUG2</accession>
<keyword evidence="2" id="KW-1185">Reference proteome</keyword>
<dbReference type="Proteomes" id="UP000237481">
    <property type="component" value="Unassembled WGS sequence"/>
</dbReference>
<protein>
    <submittedName>
        <fullName evidence="1">Uncharacterized protein</fullName>
    </submittedName>
</protein>
<sequence length="107" mass="11238">MTTSIPYTTDAKTLQTKVSELFDHPVEISDEEVGGGSIKPLSDDAVGVLVVNKSNAGAVRVVGGGSAMENVQTNLTEPASFTLLYINPGQTCWVLGQSSYHVLTKGP</sequence>